<feature type="domain" description="Peptidase C1A papain C-terminal" evidence="14">
    <location>
        <begin position="1418"/>
        <end position="1630"/>
    </location>
</feature>
<feature type="domain" description="Peptidase C1A papain C-terminal" evidence="14">
    <location>
        <begin position="1093"/>
        <end position="1308"/>
    </location>
</feature>
<dbReference type="InterPro" id="IPR000169">
    <property type="entry name" value="Pept_cys_AS"/>
</dbReference>
<organism evidence="16 17">
    <name type="scientific">Cirrhinus molitorella</name>
    <name type="common">mud carp</name>
    <dbReference type="NCBI Taxonomy" id="172907"/>
    <lineage>
        <taxon>Eukaryota</taxon>
        <taxon>Metazoa</taxon>
        <taxon>Chordata</taxon>
        <taxon>Craniata</taxon>
        <taxon>Vertebrata</taxon>
        <taxon>Euteleostomi</taxon>
        <taxon>Actinopterygii</taxon>
        <taxon>Neopterygii</taxon>
        <taxon>Teleostei</taxon>
        <taxon>Ostariophysi</taxon>
        <taxon>Cypriniformes</taxon>
        <taxon>Cyprinidae</taxon>
        <taxon>Labeoninae</taxon>
        <taxon>Labeonini</taxon>
        <taxon>Cirrhinus</taxon>
    </lineage>
</organism>
<dbReference type="Pfam" id="PF07545">
    <property type="entry name" value="Vg_Tdu"/>
    <property type="match status" value="1"/>
</dbReference>
<evidence type="ECO:0000256" key="5">
    <source>
        <dbReference type="ARBA" id="ARBA00022807"/>
    </source>
</evidence>
<evidence type="ECO:0000256" key="9">
    <source>
        <dbReference type="ARBA" id="ARBA00023163"/>
    </source>
</evidence>
<keyword evidence="5" id="KW-0788">Thiol protease</keyword>
<keyword evidence="6" id="KW-0805">Transcription regulation</keyword>
<dbReference type="Pfam" id="PF00112">
    <property type="entry name" value="Peptidase_C1"/>
    <property type="match status" value="5"/>
</dbReference>
<keyword evidence="7" id="KW-0865">Zymogen</keyword>
<keyword evidence="9" id="KW-0804">Transcription</keyword>
<feature type="compositionally biased region" description="Low complexity" evidence="12">
    <location>
        <begin position="181"/>
        <end position="200"/>
    </location>
</feature>
<dbReference type="InterPro" id="IPR025660">
    <property type="entry name" value="Pept_his_AS"/>
</dbReference>
<evidence type="ECO:0008006" key="18">
    <source>
        <dbReference type="Google" id="ProtNLM"/>
    </source>
</evidence>
<dbReference type="EMBL" id="JAYMGO010000017">
    <property type="protein sequence ID" value="KAL1257913.1"/>
    <property type="molecule type" value="Genomic_DNA"/>
</dbReference>
<feature type="compositionally biased region" description="Low complexity" evidence="12">
    <location>
        <begin position="242"/>
        <end position="251"/>
    </location>
</feature>
<keyword evidence="13" id="KW-0472">Membrane</keyword>
<keyword evidence="8" id="KW-1015">Disulfide bond</keyword>
<feature type="transmembrane region" description="Helical" evidence="13">
    <location>
        <begin position="1619"/>
        <end position="1642"/>
    </location>
</feature>
<evidence type="ECO:0000256" key="11">
    <source>
        <dbReference type="ARBA" id="ARBA00025784"/>
    </source>
</evidence>
<evidence type="ECO:0000256" key="3">
    <source>
        <dbReference type="ARBA" id="ARBA00022670"/>
    </source>
</evidence>
<dbReference type="InterPro" id="IPR000668">
    <property type="entry name" value="Peptidase_C1A_C"/>
</dbReference>
<dbReference type="InterPro" id="IPR025661">
    <property type="entry name" value="Pept_asp_AS"/>
</dbReference>
<dbReference type="SUPFAM" id="SSF54001">
    <property type="entry name" value="Cysteine proteinases"/>
    <property type="match status" value="5"/>
</dbReference>
<reference evidence="16 17" key="1">
    <citation type="submission" date="2023-09" db="EMBL/GenBank/DDBJ databases">
        <authorList>
            <person name="Wang M."/>
        </authorList>
    </citation>
    <scope>NUCLEOTIDE SEQUENCE [LARGE SCALE GENOMIC DNA]</scope>
    <source>
        <strain evidence="16">GT-2023</strain>
        <tissue evidence="16">Liver</tissue>
    </source>
</reference>
<comment type="subcellular location">
    <subcellularLocation>
        <location evidence="1">Nucleus</location>
    </subcellularLocation>
</comment>
<evidence type="ECO:0000256" key="10">
    <source>
        <dbReference type="ARBA" id="ARBA00023242"/>
    </source>
</evidence>
<feature type="domain" description="Peptidase C1A papain C-terminal" evidence="14">
    <location>
        <begin position="453"/>
        <end position="669"/>
    </location>
</feature>
<feature type="domain" description="Cathepsin propeptide inhibitor" evidence="15">
    <location>
        <begin position="1647"/>
        <end position="1707"/>
    </location>
</feature>
<dbReference type="Gene3D" id="3.90.70.10">
    <property type="entry name" value="Cysteine proteinases"/>
    <property type="match status" value="5"/>
</dbReference>
<feature type="transmembrane region" description="Helical" evidence="13">
    <location>
        <begin position="1303"/>
        <end position="1321"/>
    </location>
</feature>
<keyword evidence="17" id="KW-1185">Reference proteome</keyword>
<protein>
    <recommendedName>
        <fullName evidence="18">Cathepsin L</fullName>
    </recommendedName>
</protein>
<keyword evidence="10" id="KW-0539">Nucleus</keyword>
<evidence type="ECO:0000313" key="17">
    <source>
        <dbReference type="Proteomes" id="UP001558613"/>
    </source>
</evidence>
<dbReference type="PROSITE" id="PS00139">
    <property type="entry name" value="THIOL_PROTEASE_CYS"/>
    <property type="match status" value="5"/>
</dbReference>
<dbReference type="InterPro" id="IPR038765">
    <property type="entry name" value="Papain-like_cys_pep_sf"/>
</dbReference>
<dbReference type="InterPro" id="IPR013201">
    <property type="entry name" value="Prot_inhib_I29"/>
</dbReference>
<evidence type="ECO:0000256" key="8">
    <source>
        <dbReference type="ARBA" id="ARBA00023157"/>
    </source>
</evidence>
<dbReference type="InterPro" id="IPR011520">
    <property type="entry name" value="Vg_fam"/>
</dbReference>
<proteinExistence type="inferred from homology"/>
<feature type="domain" description="Peptidase C1A papain C-terminal" evidence="14">
    <location>
        <begin position="1739"/>
        <end position="1954"/>
    </location>
</feature>
<dbReference type="PROSITE" id="PS00639">
    <property type="entry name" value="THIOL_PROTEASE_HIS"/>
    <property type="match status" value="5"/>
</dbReference>
<dbReference type="SMART" id="SM00848">
    <property type="entry name" value="Inhibitor_I29"/>
    <property type="match status" value="5"/>
</dbReference>
<evidence type="ECO:0000256" key="13">
    <source>
        <dbReference type="SAM" id="Phobius"/>
    </source>
</evidence>
<dbReference type="PROSITE" id="PS00640">
    <property type="entry name" value="THIOL_PROTEASE_ASN"/>
    <property type="match status" value="1"/>
</dbReference>
<comment type="caution">
    <text evidence="16">The sequence shown here is derived from an EMBL/GenBank/DDBJ whole genome shotgun (WGS) entry which is preliminary data.</text>
</comment>
<feature type="domain" description="Cathepsin propeptide inhibitor" evidence="15">
    <location>
        <begin position="687"/>
        <end position="747"/>
    </location>
</feature>
<evidence type="ECO:0000256" key="4">
    <source>
        <dbReference type="ARBA" id="ARBA00022801"/>
    </source>
</evidence>
<evidence type="ECO:0000259" key="15">
    <source>
        <dbReference type="SMART" id="SM00848"/>
    </source>
</evidence>
<dbReference type="SMART" id="SM00645">
    <property type="entry name" value="Pept_C1"/>
    <property type="match status" value="5"/>
</dbReference>
<dbReference type="PANTHER" id="PTHR12411">
    <property type="entry name" value="CYSTEINE PROTEASE FAMILY C1-RELATED"/>
    <property type="match status" value="1"/>
</dbReference>
<comment type="similarity">
    <text evidence="11">Belongs to the vestigial family.</text>
</comment>
<feature type="domain" description="Peptidase C1A papain C-terminal" evidence="14">
    <location>
        <begin position="779"/>
        <end position="984"/>
    </location>
</feature>
<evidence type="ECO:0000313" key="16">
    <source>
        <dbReference type="EMBL" id="KAL1257913.1"/>
    </source>
</evidence>
<accession>A0ABR3M2J8</accession>
<name>A0ABR3M2J8_9TELE</name>
<feature type="domain" description="Cathepsin propeptide inhibitor" evidence="15">
    <location>
        <begin position="1001"/>
        <end position="1061"/>
    </location>
</feature>
<feature type="region of interest" description="Disordered" evidence="12">
    <location>
        <begin position="170"/>
        <end position="261"/>
    </location>
</feature>
<evidence type="ECO:0000259" key="14">
    <source>
        <dbReference type="SMART" id="SM00645"/>
    </source>
</evidence>
<keyword evidence="4" id="KW-0378">Hydrolase</keyword>
<evidence type="ECO:0000256" key="12">
    <source>
        <dbReference type="SAM" id="MobiDB-lite"/>
    </source>
</evidence>
<keyword evidence="13" id="KW-0812">Transmembrane</keyword>
<dbReference type="InterPro" id="IPR039417">
    <property type="entry name" value="Peptidase_C1A_papain-like"/>
</dbReference>
<keyword evidence="3" id="KW-0645">Protease</keyword>
<sequence length="1955" mass="214420">MWSSFSVQNELICIPGILRHQHHLTLAEARQFRCLRAVRSERVIMSCLDVMYPAYGHYAPYAHKASAFISTLPAPLGLRSPSSRCREPMDSSGAPCCSEGVPVSAGSSSSGGPSPSQYPSAGQVEEATKDKEVGEAEYLSSRCVLFTYYQGDISSVVDEHFSRALSTYMEAEGKKRHSDPSTDASSSSSRRSFPPSFWDSNYPSPPSRPHCDPTGAPTYAMDPYAQALHPGLPHSHAHPHPSESWSYSQSQPYPPPRPLHELYSAPGLDAHYGPLLMPAVRPPHLPTLPGHYDVGKLEPTPTWPGLLPPGEVAQSLALNMEPGLQHHKKGKELYWMRFLVVAAAFLAVASAASLSLEDMEFHAWKMKFGKTYRSVEEESQRKQTWLSNRKLVLVHNMMADQGIKSYRLGMTYFADMSNAEYRQVAFHGCLGSMNNTKARGGATFFRLKDAVVVPKSVDWRDKGYVTGVKDQQACGSCWAFSATGSLEGQTFKKTGKLVSLSEQQLVDCSGSYGNMGCGGGLMDQAFQYIEANGGLDTEESYPYEAVDDQCRFNPSNVGATCTGYVDISSGDESALQEAVATIGPISIGIDAGHSSFQLYQSGIYDEPECSSSDLDHGVLAVGYGSSKGEDYWIVKNSWGLPSRLMGKVNMDLESMEEKCGPMRFLVVAAAFLAVASAASLSLEDMEFHAWKIKFGKMYRSVKEESQRKQIWLSNRKMVLVHNMMADQGIKSYRLGMTYFADMSNEEYRQVAFRGCLGSMNNTKARGGATFFRLKDAVVLPKSVDWRDKGYVTGVKTQGKCGSCWAFSATGSLEGQTFKKTGKLVSLSEQQLVDCSGSFGNEGCYGGLTDQAFQYIKANGGLDTEESYPYVGIDDQCHFNPSTVSATCTGYVDITRGDESALQEAVATIGPVSVAIDALHDSFQFYESGIYDEPACSSTGVNHGVLAVGYGSLSGEDYWIVKNSWGVGWVTLWSNGMRFLVVAAAFLAVASAASFSLEDMEFYAWKMKYGKTYHSVEEEFQRKQIWLSSRKMVLFHNMMADQGIKSYRLGMTYFADMSNEEYRQVAFRGCLGSMNNTKARGGATFVRLKDAVVLPNSVDWRDEGYVTGVKNQGECGSCWAFSTTGALEGQTFKKTGKLVSLSEQQLVDCSGSYGNMGCNGGLMDQAFQYIEDNGGLDTEESYPYEGIDDLCFFNPNTVGAICTGYVDITSGDESALQEAVATIGPVSVAIDAGHDSFRLYQSGIYDEPECSSSELDHGVLAVGYGSLNGKDYWIVKNSWSLPSGVMGKVKMDLEWMEEKEMMRLLVVVAAFLAVASAASLSLEDMEFYAWKMKYGKMYRSVEEESQRKQIWLFNRKMVLVHNMMADQGIKSYKLGMTYFADMSNEEYRQEVFRGCLGSMNSTKARGGATFVQLKDAVVLPNSVDWRDKGYVTGVKDQDQCGSCWAFSTTGALEGQTFKKTGKLVSLSEQQLVDCSGSYGNKGCHGGLMDLAFQYVEDNGGLDTEESYPYEANDGQCHFNPNTVGATCTGYADITRGDENALQEAVATIGPVSVGIDAGQLTFQLYESGIYDEPNCSSHALNHGVLVVGYGSLSGEDYWIVKNSWSLPSGLMGKVNMDLEWMGMRLLVVVAAFLAVASAASLSLEDMEFYAWKMKYGKTYRSVEEESQRKQIWLSNRKMVLVHNMMADQGIKSYRLGMTYFADMSNEEYRQVMFHGCLGSMNNTKARGGATFFRLKDAIVLPNSVDWRDEGYVTGVKNQWMCGSCWAFSATGALEGQTFRKTGKLVSLSEQQLVDCSGSYGNQGCNGGLMDQAFHYVEDNGGLDTEESYPYESTDGQCRFNPNTVGATCTGYVDIASGDESALQEAVATVGPISVAIDAGHLSFQFYISGIYNEPGCSSSDLDHGVLAVGYGSLNGDDYWIIKNSWSALWGEKGYIRMSRNKNNQCGIATAASYPLV</sequence>
<evidence type="ECO:0000256" key="2">
    <source>
        <dbReference type="ARBA" id="ARBA00008455"/>
    </source>
</evidence>
<keyword evidence="13" id="KW-1133">Transmembrane helix</keyword>
<dbReference type="CDD" id="cd02248">
    <property type="entry name" value="Peptidase_C1A"/>
    <property type="match status" value="5"/>
</dbReference>
<comment type="similarity">
    <text evidence="2">Belongs to the peptidase C1 family.</text>
</comment>
<evidence type="ECO:0000256" key="6">
    <source>
        <dbReference type="ARBA" id="ARBA00023015"/>
    </source>
</evidence>
<evidence type="ECO:0000256" key="7">
    <source>
        <dbReference type="ARBA" id="ARBA00023145"/>
    </source>
</evidence>
<dbReference type="Pfam" id="PF08246">
    <property type="entry name" value="Inhibitor_I29"/>
    <property type="match status" value="5"/>
</dbReference>
<feature type="compositionally biased region" description="Low complexity" evidence="12">
    <location>
        <begin position="100"/>
        <end position="123"/>
    </location>
</feature>
<evidence type="ECO:0000256" key="1">
    <source>
        <dbReference type="ARBA" id="ARBA00004123"/>
    </source>
</evidence>
<gene>
    <name evidence="16" type="ORF">QQF64_011157</name>
</gene>
<feature type="domain" description="Cathepsin propeptide inhibitor" evidence="15">
    <location>
        <begin position="361"/>
        <end position="421"/>
    </location>
</feature>
<dbReference type="Proteomes" id="UP001558613">
    <property type="component" value="Unassembled WGS sequence"/>
</dbReference>
<dbReference type="PRINTS" id="PR00705">
    <property type="entry name" value="PAPAIN"/>
</dbReference>
<dbReference type="InterPro" id="IPR013128">
    <property type="entry name" value="Peptidase_C1A"/>
</dbReference>
<feature type="region of interest" description="Disordered" evidence="12">
    <location>
        <begin position="81"/>
        <end position="129"/>
    </location>
</feature>
<feature type="domain" description="Cathepsin propeptide inhibitor" evidence="15">
    <location>
        <begin position="1326"/>
        <end position="1386"/>
    </location>
</feature>